<accession>A0A4R3NNM9</accession>
<evidence type="ECO:0000313" key="2">
    <source>
        <dbReference type="Proteomes" id="UP000295097"/>
    </source>
</evidence>
<evidence type="ECO:0000313" key="1">
    <source>
        <dbReference type="EMBL" id="TCT36051.1"/>
    </source>
</evidence>
<name>A0A4R3NNM9_9HYPH</name>
<dbReference type="RefSeq" id="WP_132312801.1">
    <property type="nucleotide sequence ID" value="NZ_SMAR01000024.1"/>
</dbReference>
<reference evidence="1 2" key="1">
    <citation type="submission" date="2019-03" db="EMBL/GenBank/DDBJ databases">
        <title>Freshwater and sediment microbial communities from various areas in North America, analyzing microbe dynamics in response to fracking.</title>
        <authorList>
            <person name="Lamendella R."/>
        </authorList>
    </citation>
    <scope>NUCLEOTIDE SEQUENCE [LARGE SCALE GENOMIC DNA]</scope>
    <source>
        <strain evidence="1 2">175.2</strain>
    </source>
</reference>
<comment type="caution">
    <text evidence="1">The sequence shown here is derived from an EMBL/GenBank/DDBJ whole genome shotgun (WGS) entry which is preliminary data.</text>
</comment>
<dbReference type="EMBL" id="SMAR01000024">
    <property type="protein sequence ID" value="TCT36051.1"/>
    <property type="molecule type" value="Genomic_DNA"/>
</dbReference>
<proteinExistence type="predicted"/>
<protein>
    <submittedName>
        <fullName evidence="1">Uncharacterized protein</fullName>
    </submittedName>
</protein>
<dbReference type="AlphaFoldDB" id="A0A4R3NNM9"/>
<sequence>MVTDEISLEDIAGGALFLDGEQIALSSVFDTQPKGHFTQALLTNVIDGGERNPNIRSLVFKTAKCTILDEMMGFGIEYLYNKSMIAFDPDAKRDFITYITQLRDFLYCIEDFFNGIIPGTNEDRGSWMSLSVEEILFDKSPRREIPLLI</sequence>
<gene>
    <name evidence="1" type="ORF">EDC90_102435</name>
</gene>
<organism evidence="1 2">
    <name type="scientific">Martelella mediterranea</name>
    <dbReference type="NCBI Taxonomy" id="293089"/>
    <lineage>
        <taxon>Bacteria</taxon>
        <taxon>Pseudomonadati</taxon>
        <taxon>Pseudomonadota</taxon>
        <taxon>Alphaproteobacteria</taxon>
        <taxon>Hyphomicrobiales</taxon>
        <taxon>Aurantimonadaceae</taxon>
        <taxon>Martelella</taxon>
    </lineage>
</organism>
<dbReference type="Proteomes" id="UP000295097">
    <property type="component" value="Unassembled WGS sequence"/>
</dbReference>
<keyword evidence="2" id="KW-1185">Reference proteome</keyword>